<dbReference type="AlphaFoldDB" id="A0AAV4PL55"/>
<keyword evidence="2" id="KW-1185">Reference proteome</keyword>
<accession>A0AAV4PL55</accession>
<organism evidence="1 2">
    <name type="scientific">Caerostris extrusa</name>
    <name type="common">Bark spider</name>
    <name type="synonym">Caerostris bankana</name>
    <dbReference type="NCBI Taxonomy" id="172846"/>
    <lineage>
        <taxon>Eukaryota</taxon>
        <taxon>Metazoa</taxon>
        <taxon>Ecdysozoa</taxon>
        <taxon>Arthropoda</taxon>
        <taxon>Chelicerata</taxon>
        <taxon>Arachnida</taxon>
        <taxon>Araneae</taxon>
        <taxon>Araneomorphae</taxon>
        <taxon>Entelegynae</taxon>
        <taxon>Araneoidea</taxon>
        <taxon>Araneidae</taxon>
        <taxon>Caerostris</taxon>
    </lineage>
</organism>
<dbReference type="Proteomes" id="UP001054945">
    <property type="component" value="Unassembled WGS sequence"/>
</dbReference>
<protein>
    <submittedName>
        <fullName evidence="1">Uncharacterized protein</fullName>
    </submittedName>
</protein>
<comment type="caution">
    <text evidence="1">The sequence shown here is derived from an EMBL/GenBank/DDBJ whole genome shotgun (WGS) entry which is preliminary data.</text>
</comment>
<proteinExistence type="predicted"/>
<evidence type="ECO:0000313" key="1">
    <source>
        <dbReference type="EMBL" id="GIX97369.1"/>
    </source>
</evidence>
<dbReference type="EMBL" id="BPLR01004773">
    <property type="protein sequence ID" value="GIX97369.1"/>
    <property type="molecule type" value="Genomic_DNA"/>
</dbReference>
<sequence>FCGIKNLYVVPFTAGSGHVGVRENFACSSPKIKLVLSNQDFGMHSLRKVARKLFASRVISYDGFEQIRRYQMVGNEQNKFLGSDWVKGKSDLQ</sequence>
<reference evidence="1 2" key="1">
    <citation type="submission" date="2021-06" db="EMBL/GenBank/DDBJ databases">
        <title>Caerostris extrusa draft genome.</title>
        <authorList>
            <person name="Kono N."/>
            <person name="Arakawa K."/>
        </authorList>
    </citation>
    <scope>NUCLEOTIDE SEQUENCE [LARGE SCALE GENOMIC DNA]</scope>
</reference>
<feature type="non-terminal residue" evidence="1">
    <location>
        <position position="1"/>
    </location>
</feature>
<name>A0AAV4PL55_CAEEX</name>
<evidence type="ECO:0000313" key="2">
    <source>
        <dbReference type="Proteomes" id="UP001054945"/>
    </source>
</evidence>
<gene>
    <name evidence="1" type="ORF">CEXT_76811</name>
</gene>